<reference evidence="1" key="1">
    <citation type="submission" date="2018-06" db="EMBL/GenBank/DDBJ databases">
        <authorList>
            <person name="Zhirakovskaya E."/>
        </authorList>
    </citation>
    <scope>NUCLEOTIDE SEQUENCE</scope>
</reference>
<feature type="non-terminal residue" evidence="1">
    <location>
        <position position="48"/>
    </location>
</feature>
<proteinExistence type="predicted"/>
<protein>
    <submittedName>
        <fullName evidence="1">Uncharacterized protein</fullName>
    </submittedName>
</protein>
<sequence>MVVSALPAGIPMWVSDPDVVVPRSHVVIPSGASVVCIVSSDPVRVAFA</sequence>
<dbReference type="EMBL" id="UOEI01000063">
    <property type="protein sequence ID" value="VAV91543.1"/>
    <property type="molecule type" value="Genomic_DNA"/>
</dbReference>
<gene>
    <name evidence="1" type="ORF">MNBD_ACTINO01-2432</name>
</gene>
<evidence type="ECO:0000313" key="1">
    <source>
        <dbReference type="EMBL" id="VAV91543.1"/>
    </source>
</evidence>
<dbReference type="AlphaFoldDB" id="A0A3B0S586"/>
<name>A0A3B0S586_9ZZZZ</name>
<organism evidence="1">
    <name type="scientific">hydrothermal vent metagenome</name>
    <dbReference type="NCBI Taxonomy" id="652676"/>
    <lineage>
        <taxon>unclassified sequences</taxon>
        <taxon>metagenomes</taxon>
        <taxon>ecological metagenomes</taxon>
    </lineage>
</organism>
<accession>A0A3B0S586</accession>